<reference evidence="2" key="1">
    <citation type="submission" date="2021-02" db="EMBL/GenBank/DDBJ databases">
        <title>Phycicoccus sp. MQZ13P-5T, whole genome shotgun sequence.</title>
        <authorList>
            <person name="Tuo L."/>
        </authorList>
    </citation>
    <scope>NUCLEOTIDE SEQUENCE</scope>
    <source>
        <strain evidence="2">MQZ13P-5</strain>
    </source>
</reference>
<name>A0ABS2CMX2_9MICO</name>
<protein>
    <submittedName>
        <fullName evidence="2">Uncharacterized protein</fullName>
    </submittedName>
</protein>
<dbReference type="Gene3D" id="3.30.565.10">
    <property type="entry name" value="Histidine kinase-like ATPase, C-terminal domain"/>
    <property type="match status" value="1"/>
</dbReference>
<organism evidence="2 3">
    <name type="scientific">Phycicoccus sonneratiae</name>
    <dbReference type="NCBI Taxonomy" id="2807628"/>
    <lineage>
        <taxon>Bacteria</taxon>
        <taxon>Bacillati</taxon>
        <taxon>Actinomycetota</taxon>
        <taxon>Actinomycetes</taxon>
        <taxon>Micrococcales</taxon>
        <taxon>Intrasporangiaceae</taxon>
        <taxon>Phycicoccus</taxon>
    </lineage>
</organism>
<evidence type="ECO:0000313" key="3">
    <source>
        <dbReference type="Proteomes" id="UP001430172"/>
    </source>
</evidence>
<dbReference type="InterPro" id="IPR020568">
    <property type="entry name" value="Ribosomal_Su5_D2-typ_SF"/>
</dbReference>
<gene>
    <name evidence="2" type="ORF">JQN70_12650</name>
</gene>
<keyword evidence="3" id="KW-1185">Reference proteome</keyword>
<dbReference type="SUPFAM" id="SSF54211">
    <property type="entry name" value="Ribosomal protein S5 domain 2-like"/>
    <property type="match status" value="1"/>
</dbReference>
<proteinExistence type="predicted"/>
<dbReference type="Proteomes" id="UP001430172">
    <property type="component" value="Unassembled WGS sequence"/>
</dbReference>
<feature type="region of interest" description="Disordered" evidence="1">
    <location>
        <begin position="1"/>
        <end position="51"/>
    </location>
</feature>
<dbReference type="RefSeq" id="WP_204131700.1">
    <property type="nucleotide sequence ID" value="NZ_JAFDVD010000013.1"/>
</dbReference>
<comment type="caution">
    <text evidence="2">The sequence shown here is derived from an EMBL/GenBank/DDBJ whole genome shotgun (WGS) entry which is preliminary data.</text>
</comment>
<evidence type="ECO:0000313" key="2">
    <source>
        <dbReference type="EMBL" id="MBM6401240.1"/>
    </source>
</evidence>
<evidence type="ECO:0000256" key="1">
    <source>
        <dbReference type="SAM" id="MobiDB-lite"/>
    </source>
</evidence>
<dbReference type="InterPro" id="IPR036890">
    <property type="entry name" value="HATPase_C_sf"/>
</dbReference>
<dbReference type="EMBL" id="JAFDVD010000013">
    <property type="protein sequence ID" value="MBM6401240.1"/>
    <property type="molecule type" value="Genomic_DNA"/>
</dbReference>
<sequence>MRSPVPGPPTGSPSDPSDRRAATPATPGAASNDTAPHRVPRLTAPPLGSGPRVHVRELLASALVGIEARRRVDPRHVGRVRVTSATGGGPLVVRDDGIGFTAQEVRWIAATPDQHHHGPVREGMRRYEVAILASFQVADVVELRTRSALVPGAPTMRWVGLADGTVRVTLADEALDTPGTEIRLHPRAATRSWCTPETTLEQVLDVADQLPFAVEVDGVEVSGGTTLWDRGADEQVEWFRQRVGIDPLLVLPLETSVGRVRAVAAVPAFRTTPGHRSAHRHYVGGMLVGEGRSDLVPGWASFCQVVVDDGRDILTDPAHDDAEVGERIGRALLARLILLGAEHPDLFGELVTLHGDALLRQAGESRDLLDLVRSTVPVPTTLGPRTIDALTDVVGVVPFTDDPRTWEAVRDKAAADGVLVVDATVPHVAALLDGMDRFARLRGGDLVVLGAAS</sequence>
<feature type="compositionally biased region" description="Pro residues" evidence="1">
    <location>
        <begin position="1"/>
        <end position="11"/>
    </location>
</feature>
<dbReference type="SUPFAM" id="SSF55874">
    <property type="entry name" value="ATPase domain of HSP90 chaperone/DNA topoisomerase II/histidine kinase"/>
    <property type="match status" value="1"/>
</dbReference>
<accession>A0ABS2CMX2</accession>